<feature type="domain" description="Methyltransferase type 11" evidence="1">
    <location>
        <begin position="40"/>
        <end position="129"/>
    </location>
</feature>
<keyword evidence="2" id="KW-0808">Transferase</keyword>
<dbReference type="InterPro" id="IPR013216">
    <property type="entry name" value="Methyltransf_11"/>
</dbReference>
<dbReference type="GO" id="GO:0032259">
    <property type="term" value="P:methylation"/>
    <property type="evidence" value="ECO:0007669"/>
    <property type="project" value="UniProtKB-KW"/>
</dbReference>
<dbReference type="SUPFAM" id="SSF53335">
    <property type="entry name" value="S-adenosyl-L-methionine-dependent methyltransferases"/>
    <property type="match status" value="1"/>
</dbReference>
<dbReference type="PANTHER" id="PTHR43861">
    <property type="entry name" value="TRANS-ACONITATE 2-METHYLTRANSFERASE-RELATED"/>
    <property type="match status" value="1"/>
</dbReference>
<keyword evidence="3" id="KW-1185">Reference proteome</keyword>
<dbReference type="InterPro" id="IPR029063">
    <property type="entry name" value="SAM-dependent_MTases_sf"/>
</dbReference>
<dbReference type="Proteomes" id="UP000318521">
    <property type="component" value="Unassembled WGS sequence"/>
</dbReference>
<protein>
    <submittedName>
        <fullName evidence="2">Class I SAM-dependent methyltransferase</fullName>
    </submittedName>
</protein>
<evidence type="ECO:0000313" key="2">
    <source>
        <dbReference type="EMBL" id="TSB47672.1"/>
    </source>
</evidence>
<dbReference type="RefSeq" id="WP_143847132.1">
    <property type="nucleotide sequence ID" value="NZ_VLXZ01000002.1"/>
</dbReference>
<dbReference type="Pfam" id="PF08241">
    <property type="entry name" value="Methyltransf_11"/>
    <property type="match status" value="1"/>
</dbReference>
<accession>A0A554A1W1</accession>
<keyword evidence="2" id="KW-0489">Methyltransferase</keyword>
<dbReference type="Gene3D" id="3.40.50.150">
    <property type="entry name" value="Vaccinia Virus protein VP39"/>
    <property type="match status" value="1"/>
</dbReference>
<name>A0A554A1W1_9BACI</name>
<comment type="caution">
    <text evidence="2">The sequence shown here is derived from an EMBL/GenBank/DDBJ whole genome shotgun (WGS) entry which is preliminary data.</text>
</comment>
<reference evidence="2 3" key="1">
    <citation type="submission" date="2019-07" db="EMBL/GenBank/DDBJ databases">
        <authorList>
            <person name="Park Y.J."/>
            <person name="Jeong S.E."/>
            <person name="Jung H.S."/>
        </authorList>
    </citation>
    <scope>NUCLEOTIDE SEQUENCE [LARGE SCALE GENOMIC DNA]</scope>
    <source>
        <strain evidence="3">P16(2019)</strain>
    </source>
</reference>
<evidence type="ECO:0000259" key="1">
    <source>
        <dbReference type="Pfam" id="PF08241"/>
    </source>
</evidence>
<dbReference type="AlphaFoldDB" id="A0A554A1W1"/>
<dbReference type="CDD" id="cd02440">
    <property type="entry name" value="AdoMet_MTases"/>
    <property type="match status" value="1"/>
</dbReference>
<dbReference type="OrthoDB" id="9760689at2"/>
<dbReference type="GO" id="GO:0008757">
    <property type="term" value="F:S-adenosylmethionine-dependent methyltransferase activity"/>
    <property type="evidence" value="ECO:0007669"/>
    <property type="project" value="InterPro"/>
</dbReference>
<evidence type="ECO:0000313" key="3">
    <source>
        <dbReference type="Proteomes" id="UP000318521"/>
    </source>
</evidence>
<gene>
    <name evidence="2" type="ORF">FN960_03915</name>
</gene>
<proteinExistence type="predicted"/>
<dbReference type="PANTHER" id="PTHR43861:SF1">
    <property type="entry name" value="TRANS-ACONITATE 2-METHYLTRANSFERASE"/>
    <property type="match status" value="1"/>
</dbReference>
<organism evidence="2 3">
    <name type="scientific">Alkalicoccobacillus porphyridii</name>
    <dbReference type="NCBI Taxonomy" id="2597270"/>
    <lineage>
        <taxon>Bacteria</taxon>
        <taxon>Bacillati</taxon>
        <taxon>Bacillota</taxon>
        <taxon>Bacilli</taxon>
        <taxon>Bacillales</taxon>
        <taxon>Bacillaceae</taxon>
        <taxon>Alkalicoccobacillus</taxon>
    </lineage>
</organism>
<sequence length="255" mass="28478">MTQTTDSWNAQAYDGKHSFVSNYGHALLDMLNPLEGETILDLGCGTGDLATKIAQSGAKVTGVDQSPAMVQQAQSKYPDLSFHVLNATKLPYQDEYDAIFSNAVLHWVKPPEQALSTIFQSLKSQGRFVAEFGGQGNVKQITDELFKQLKQSNVPSAHLEFPWYFPSIAEYTSLMEMAGFRVILAQHFDRPTPLEGEDGLRNWILMFGSSLFEGMSESSRDTIILNIEKALKDSMYQVGKWIADYKRIRVVGVKP</sequence>
<dbReference type="EMBL" id="VLXZ01000002">
    <property type="protein sequence ID" value="TSB47672.1"/>
    <property type="molecule type" value="Genomic_DNA"/>
</dbReference>